<evidence type="ECO:0000259" key="5">
    <source>
        <dbReference type="PROSITE" id="PS51123"/>
    </source>
</evidence>
<dbReference type="InterPro" id="IPR006665">
    <property type="entry name" value="OmpA-like"/>
</dbReference>
<reference evidence="6" key="1">
    <citation type="submission" date="2019-06" db="EMBL/GenBank/DDBJ databases">
        <authorList>
            <person name="Deangelis K."/>
            <person name="Huntemann M."/>
            <person name="Clum A."/>
            <person name="Pillay M."/>
            <person name="Palaniappan K."/>
            <person name="Varghese N."/>
            <person name="Mikhailova N."/>
            <person name="Stamatis D."/>
            <person name="Reddy T."/>
            <person name="Daum C."/>
            <person name="Shapiro N."/>
            <person name="Ivanova N."/>
            <person name="Kyrpides N."/>
            <person name="Woyke T."/>
        </authorList>
    </citation>
    <scope>NUCLEOTIDE SEQUENCE [LARGE SCALE GENOMIC DNA]</scope>
    <source>
        <strain evidence="6">128R</strain>
    </source>
</reference>
<comment type="subcellular location">
    <subcellularLocation>
        <location evidence="1">Cell outer membrane</location>
    </subcellularLocation>
</comment>
<feature type="domain" description="OmpA-like" evidence="5">
    <location>
        <begin position="260"/>
        <end position="376"/>
    </location>
</feature>
<organism evidence="6">
    <name type="scientific">Serratia fonticola</name>
    <dbReference type="NCBI Taxonomy" id="47917"/>
    <lineage>
        <taxon>Bacteria</taxon>
        <taxon>Pseudomonadati</taxon>
        <taxon>Pseudomonadota</taxon>
        <taxon>Gammaproteobacteria</taxon>
        <taxon>Enterobacterales</taxon>
        <taxon>Yersiniaceae</taxon>
        <taxon>Serratia</taxon>
    </lineage>
</organism>
<dbReference type="GO" id="GO:0009279">
    <property type="term" value="C:cell outer membrane"/>
    <property type="evidence" value="ECO:0007669"/>
    <property type="project" value="UniProtKB-SubCell"/>
</dbReference>
<evidence type="ECO:0000256" key="2">
    <source>
        <dbReference type="ARBA" id="ARBA00023136"/>
    </source>
</evidence>
<dbReference type="PANTHER" id="PTHR30329">
    <property type="entry name" value="STATOR ELEMENT OF FLAGELLAR MOTOR COMPLEX"/>
    <property type="match status" value="1"/>
</dbReference>
<dbReference type="Gene3D" id="3.30.1330.60">
    <property type="entry name" value="OmpA-like domain"/>
    <property type="match status" value="1"/>
</dbReference>
<keyword evidence="2 4" id="KW-0472">Membrane</keyword>
<evidence type="ECO:0000313" key="6">
    <source>
        <dbReference type="EMBL" id="TVZ71916.1"/>
    </source>
</evidence>
<dbReference type="EMBL" id="VISQ01000001">
    <property type="protein sequence ID" value="TVZ71916.1"/>
    <property type="molecule type" value="Genomic_DNA"/>
</dbReference>
<dbReference type="Pfam" id="PF00691">
    <property type="entry name" value="OmpA"/>
    <property type="match status" value="1"/>
</dbReference>
<name>A0A542BPS5_SERFO</name>
<keyword evidence="3" id="KW-0998">Cell outer membrane</keyword>
<gene>
    <name evidence="6" type="ORF">FHU10_4573</name>
</gene>
<dbReference type="InterPro" id="IPR050330">
    <property type="entry name" value="Bact_OuterMem_StrucFunc"/>
</dbReference>
<dbReference type="SUPFAM" id="SSF103088">
    <property type="entry name" value="OmpA-like"/>
    <property type="match status" value="1"/>
</dbReference>
<dbReference type="PRINTS" id="PR01021">
    <property type="entry name" value="OMPADOMAIN"/>
</dbReference>
<evidence type="ECO:0000256" key="3">
    <source>
        <dbReference type="ARBA" id="ARBA00023237"/>
    </source>
</evidence>
<dbReference type="AlphaFoldDB" id="A0A542BPS5"/>
<sequence length="376" mass="43012">MYTMENVVELHKEAISPQLLTLLEQKLTIDQQTIGLCLTGMGALILQSTHDYLHRNENARRFRLQIQQTPLFEPCFLDEATRFKPILLTMVLDNRLRHLTQRFGIFYAVEKQVAEYLFSVSSALLFGILGRYLRQRSIQSLSLKGWLNQQLPMITAAQPEEVLNLFPPLIPADPAVSRTGSLPPPKRRTWPWQLLLLLLLVTLLFSLRGFSGLQPKPDSHWTSEQGELAYRRLADGKQLHLAQHSVENLLITYIESHDPVNEKHWFTLDRLLFAPESTNLTPGSQEQLKNIVDILRAYPNVEIRLGGYSDRTGNEQMDQRLSQDRADAVRMALVKMGISEGRVSAEGYGSAYPLVPNDSEIHRAKNRRIDLRVIEK</sequence>
<reference evidence="6" key="2">
    <citation type="submission" date="2019-08" db="EMBL/GenBank/DDBJ databases">
        <title>Investigation of anaerobic lignin degradation for improved lignocellulosic biofuels.</title>
        <authorList>
            <person name="Deangelis K.PhD."/>
        </authorList>
    </citation>
    <scope>NUCLEOTIDE SEQUENCE [LARGE SCALE GENOMIC DNA]</scope>
    <source>
        <strain evidence="6">128R</strain>
    </source>
</reference>
<proteinExistence type="predicted"/>
<accession>A0A542BPS5</accession>
<evidence type="ECO:0000256" key="4">
    <source>
        <dbReference type="PROSITE-ProRule" id="PRU00473"/>
    </source>
</evidence>
<evidence type="ECO:0000256" key="1">
    <source>
        <dbReference type="ARBA" id="ARBA00004442"/>
    </source>
</evidence>
<comment type="caution">
    <text evidence="6">The sequence shown here is derived from an EMBL/GenBank/DDBJ whole genome shotgun (WGS) entry which is preliminary data.</text>
</comment>
<dbReference type="PANTHER" id="PTHR30329:SF21">
    <property type="entry name" value="LIPOPROTEIN YIAD-RELATED"/>
    <property type="match status" value="1"/>
</dbReference>
<dbReference type="InterPro" id="IPR006664">
    <property type="entry name" value="OMP_bac"/>
</dbReference>
<dbReference type="InterPro" id="IPR036737">
    <property type="entry name" value="OmpA-like_sf"/>
</dbReference>
<dbReference type="PROSITE" id="PS51123">
    <property type="entry name" value="OMPA_2"/>
    <property type="match status" value="1"/>
</dbReference>
<dbReference type="CDD" id="cd07185">
    <property type="entry name" value="OmpA_C-like"/>
    <property type="match status" value="1"/>
</dbReference>
<protein>
    <submittedName>
        <fullName evidence="6">OmpA family protein</fullName>
    </submittedName>
</protein>